<dbReference type="AlphaFoldDB" id="A0AAD5IM37"/>
<keyword evidence="3" id="KW-1185">Reference proteome</keyword>
<name>A0AAD5IM37_ACENE</name>
<protein>
    <submittedName>
        <fullName evidence="2">Uncharacterized protein</fullName>
    </submittedName>
</protein>
<keyword evidence="1" id="KW-0812">Transmembrane</keyword>
<dbReference type="Proteomes" id="UP001064489">
    <property type="component" value="Chromosome 7"/>
</dbReference>
<reference evidence="2" key="1">
    <citation type="journal article" date="2022" name="Plant J.">
        <title>Strategies of tolerance reflected in two North American maple genomes.</title>
        <authorList>
            <person name="McEvoy S.L."/>
            <person name="Sezen U.U."/>
            <person name="Trouern-Trend A."/>
            <person name="McMahon S.M."/>
            <person name="Schaberg P.G."/>
            <person name="Yang J."/>
            <person name="Wegrzyn J.L."/>
            <person name="Swenson N.G."/>
        </authorList>
    </citation>
    <scope>NUCLEOTIDE SEQUENCE</scope>
    <source>
        <strain evidence="2">91603</strain>
    </source>
</reference>
<evidence type="ECO:0000313" key="3">
    <source>
        <dbReference type="Proteomes" id="UP001064489"/>
    </source>
</evidence>
<evidence type="ECO:0000256" key="1">
    <source>
        <dbReference type="SAM" id="Phobius"/>
    </source>
</evidence>
<reference evidence="2" key="2">
    <citation type="submission" date="2023-02" db="EMBL/GenBank/DDBJ databases">
        <authorList>
            <person name="Swenson N.G."/>
            <person name="Wegrzyn J.L."/>
            <person name="Mcevoy S.L."/>
        </authorList>
    </citation>
    <scope>NUCLEOTIDE SEQUENCE</scope>
    <source>
        <strain evidence="2">91603</strain>
        <tissue evidence="2">Leaf</tissue>
    </source>
</reference>
<sequence length="163" mass="17293">MVLLCDVVRTSVTFSIISILTYGGPLTMIWGWPVVGLLTIIVGLSMAKIVLPTLLLVVSTFGVPSSIAVAGVLLLLGSLIKITPIKDKVDLYRIFKKQNWRSERSQRPLISPHGDAPNSSSVVSSWRGRCVCCGADPNGIGARHQWGGSGGGGAMIFVVSCDV</sequence>
<dbReference type="EMBL" id="JAJSOW010000104">
    <property type="protein sequence ID" value="KAI9169346.1"/>
    <property type="molecule type" value="Genomic_DNA"/>
</dbReference>
<proteinExistence type="predicted"/>
<keyword evidence="1" id="KW-0472">Membrane</keyword>
<feature type="transmembrane region" description="Helical" evidence="1">
    <location>
        <begin position="54"/>
        <end position="80"/>
    </location>
</feature>
<evidence type="ECO:0000313" key="2">
    <source>
        <dbReference type="EMBL" id="KAI9169346.1"/>
    </source>
</evidence>
<accession>A0AAD5IM37</accession>
<keyword evidence="1" id="KW-1133">Transmembrane helix</keyword>
<comment type="caution">
    <text evidence="2">The sequence shown here is derived from an EMBL/GenBank/DDBJ whole genome shotgun (WGS) entry which is preliminary data.</text>
</comment>
<gene>
    <name evidence="2" type="ORF">LWI28_011004</name>
</gene>
<organism evidence="2 3">
    <name type="scientific">Acer negundo</name>
    <name type="common">Box elder</name>
    <dbReference type="NCBI Taxonomy" id="4023"/>
    <lineage>
        <taxon>Eukaryota</taxon>
        <taxon>Viridiplantae</taxon>
        <taxon>Streptophyta</taxon>
        <taxon>Embryophyta</taxon>
        <taxon>Tracheophyta</taxon>
        <taxon>Spermatophyta</taxon>
        <taxon>Magnoliopsida</taxon>
        <taxon>eudicotyledons</taxon>
        <taxon>Gunneridae</taxon>
        <taxon>Pentapetalae</taxon>
        <taxon>rosids</taxon>
        <taxon>malvids</taxon>
        <taxon>Sapindales</taxon>
        <taxon>Sapindaceae</taxon>
        <taxon>Hippocastanoideae</taxon>
        <taxon>Acereae</taxon>
        <taxon>Acer</taxon>
    </lineage>
</organism>